<evidence type="ECO:0000313" key="2">
    <source>
        <dbReference type="Proteomes" id="UP000634136"/>
    </source>
</evidence>
<evidence type="ECO:0000313" key="1">
    <source>
        <dbReference type="EMBL" id="KAF7844096.1"/>
    </source>
</evidence>
<organism evidence="1 2">
    <name type="scientific">Senna tora</name>
    <dbReference type="NCBI Taxonomy" id="362788"/>
    <lineage>
        <taxon>Eukaryota</taxon>
        <taxon>Viridiplantae</taxon>
        <taxon>Streptophyta</taxon>
        <taxon>Embryophyta</taxon>
        <taxon>Tracheophyta</taxon>
        <taxon>Spermatophyta</taxon>
        <taxon>Magnoliopsida</taxon>
        <taxon>eudicotyledons</taxon>
        <taxon>Gunneridae</taxon>
        <taxon>Pentapetalae</taxon>
        <taxon>rosids</taxon>
        <taxon>fabids</taxon>
        <taxon>Fabales</taxon>
        <taxon>Fabaceae</taxon>
        <taxon>Caesalpinioideae</taxon>
        <taxon>Cassia clade</taxon>
        <taxon>Senna</taxon>
    </lineage>
</organism>
<reference evidence="1" key="1">
    <citation type="submission" date="2020-09" db="EMBL/GenBank/DDBJ databases">
        <title>Genome-Enabled Discovery of Anthraquinone Biosynthesis in Senna tora.</title>
        <authorList>
            <person name="Kang S.-H."/>
            <person name="Pandey R.P."/>
            <person name="Lee C.-M."/>
            <person name="Sim J.-S."/>
            <person name="Jeong J.-T."/>
            <person name="Choi B.-S."/>
            <person name="Jung M."/>
            <person name="Ginzburg D."/>
            <person name="Zhao K."/>
            <person name="Won S.Y."/>
            <person name="Oh T.-J."/>
            <person name="Yu Y."/>
            <person name="Kim N.-H."/>
            <person name="Lee O.R."/>
            <person name="Lee T.-H."/>
            <person name="Bashyal P."/>
            <person name="Kim T.-S."/>
            <person name="Lee W.-H."/>
            <person name="Kawkins C."/>
            <person name="Kim C.-K."/>
            <person name="Kim J.S."/>
            <person name="Ahn B.O."/>
            <person name="Rhee S.Y."/>
            <person name="Sohng J.K."/>
        </authorList>
    </citation>
    <scope>NUCLEOTIDE SEQUENCE</scope>
    <source>
        <tissue evidence="1">Leaf</tissue>
    </source>
</reference>
<comment type="caution">
    <text evidence="1">The sequence shown here is derived from an EMBL/GenBank/DDBJ whole genome shotgun (WGS) entry which is preliminary data.</text>
</comment>
<keyword evidence="1" id="KW-0418">Kinase</keyword>
<dbReference type="EMBL" id="JAAIUW010000001">
    <property type="protein sequence ID" value="KAF7844096.1"/>
    <property type="molecule type" value="Genomic_DNA"/>
</dbReference>
<keyword evidence="2" id="KW-1185">Reference proteome</keyword>
<name>A0A835CJY9_9FABA</name>
<sequence length="42" mass="4720">MLYWCKLNSNIGDALEDEENAEAISLFEDVVCLNDAIEDEGK</sequence>
<dbReference type="Proteomes" id="UP000634136">
    <property type="component" value="Unassembled WGS sequence"/>
</dbReference>
<protein>
    <submittedName>
        <fullName evidence="1">Putative pantothenate kinase</fullName>
    </submittedName>
</protein>
<proteinExistence type="predicted"/>
<keyword evidence="1" id="KW-0808">Transferase</keyword>
<gene>
    <name evidence="1" type="ORF">G2W53_001001</name>
</gene>
<dbReference type="AlphaFoldDB" id="A0A835CJY9"/>
<dbReference type="GO" id="GO:0016301">
    <property type="term" value="F:kinase activity"/>
    <property type="evidence" value="ECO:0007669"/>
    <property type="project" value="UniProtKB-KW"/>
</dbReference>
<accession>A0A835CJY9</accession>